<feature type="region of interest" description="Disordered" evidence="1">
    <location>
        <begin position="1"/>
        <end position="23"/>
    </location>
</feature>
<gene>
    <name evidence="2" type="ORF">SDC9_95566</name>
</gene>
<organism evidence="2">
    <name type="scientific">bioreactor metagenome</name>
    <dbReference type="NCBI Taxonomy" id="1076179"/>
    <lineage>
        <taxon>unclassified sequences</taxon>
        <taxon>metagenomes</taxon>
        <taxon>ecological metagenomes</taxon>
    </lineage>
</organism>
<evidence type="ECO:0000313" key="2">
    <source>
        <dbReference type="EMBL" id="MPM48839.1"/>
    </source>
</evidence>
<accession>A0A645A6P5</accession>
<dbReference type="EMBL" id="VSSQ01012273">
    <property type="protein sequence ID" value="MPM48839.1"/>
    <property type="molecule type" value="Genomic_DNA"/>
</dbReference>
<dbReference type="AlphaFoldDB" id="A0A645A6P5"/>
<comment type="caution">
    <text evidence="2">The sequence shown here is derived from an EMBL/GenBank/DDBJ whole genome shotgun (WGS) entry which is preliminary data.</text>
</comment>
<sequence>MAPLQHRHQPSTQQRGRAGRRHIAPVIDNAPAAQLPALGGQQVGDRFQSGGLARAVGAQQRVDLSGQHLQVHAVQRDDGLLVDHLQRLDPQQRRSRCGALQLRLRHAGQLQAWNGGCTPLR</sequence>
<proteinExistence type="predicted"/>
<evidence type="ECO:0000256" key="1">
    <source>
        <dbReference type="SAM" id="MobiDB-lite"/>
    </source>
</evidence>
<reference evidence="2" key="1">
    <citation type="submission" date="2019-08" db="EMBL/GenBank/DDBJ databases">
        <authorList>
            <person name="Kucharzyk K."/>
            <person name="Murdoch R.W."/>
            <person name="Higgins S."/>
            <person name="Loffler F."/>
        </authorList>
    </citation>
    <scope>NUCLEOTIDE SEQUENCE</scope>
</reference>
<name>A0A645A6P5_9ZZZZ</name>
<protein>
    <submittedName>
        <fullName evidence="2">Uncharacterized protein</fullName>
    </submittedName>
</protein>